<feature type="transmembrane region" description="Helical" evidence="1">
    <location>
        <begin position="38"/>
        <end position="58"/>
    </location>
</feature>
<keyword evidence="3" id="KW-1185">Reference proteome</keyword>
<keyword evidence="1" id="KW-0472">Membrane</keyword>
<reference evidence="3" key="1">
    <citation type="journal article" date="2019" name="Int. J. Syst. Evol. Microbiol.">
        <title>The Global Catalogue of Microorganisms (GCM) 10K type strain sequencing project: providing services to taxonomists for standard genome sequencing and annotation.</title>
        <authorList>
            <consortium name="The Broad Institute Genomics Platform"/>
            <consortium name="The Broad Institute Genome Sequencing Center for Infectious Disease"/>
            <person name="Wu L."/>
            <person name="Ma J."/>
        </authorList>
    </citation>
    <scope>NUCLEOTIDE SEQUENCE [LARGE SCALE GENOMIC DNA]</scope>
    <source>
        <strain evidence="3">KCTC 5701</strain>
    </source>
</reference>
<keyword evidence="1" id="KW-1133">Transmembrane helix</keyword>
<feature type="transmembrane region" description="Helical" evidence="1">
    <location>
        <begin position="6"/>
        <end position="26"/>
    </location>
</feature>
<feature type="transmembrane region" description="Helical" evidence="1">
    <location>
        <begin position="129"/>
        <end position="149"/>
    </location>
</feature>
<dbReference type="Proteomes" id="UP001596065">
    <property type="component" value="Unassembled WGS sequence"/>
</dbReference>
<name>A0ABW0WLG9_STRNO</name>
<keyword evidence="1" id="KW-0812">Transmembrane</keyword>
<feature type="transmembrane region" description="Helical" evidence="1">
    <location>
        <begin position="96"/>
        <end position="117"/>
    </location>
</feature>
<accession>A0ABW0WLG9</accession>
<proteinExistence type="predicted"/>
<sequence>MFDNSPANAGFGALVFGAVATVAIIAGFKYKLLRNKKTLILVGFFMLLITVNSGGFLGEIAGALRHGMNVAGQQAVDKTAGATVTANPPRTAVTPVSAGGAAIGLTGITWYVIKLIAARGKPKDWKEMVGGTLVAVCYGTSLGFMGWIVSATTLTGNNIGLYVFGA</sequence>
<organism evidence="2 3">
    <name type="scientific">Streptomyces nogalater</name>
    <dbReference type="NCBI Taxonomy" id="38314"/>
    <lineage>
        <taxon>Bacteria</taxon>
        <taxon>Bacillati</taxon>
        <taxon>Actinomycetota</taxon>
        <taxon>Actinomycetes</taxon>
        <taxon>Kitasatosporales</taxon>
        <taxon>Streptomycetaceae</taxon>
        <taxon>Streptomyces</taxon>
    </lineage>
</organism>
<evidence type="ECO:0000313" key="2">
    <source>
        <dbReference type="EMBL" id="MFC5658475.1"/>
    </source>
</evidence>
<dbReference type="EMBL" id="JBHSOE010000045">
    <property type="protein sequence ID" value="MFC5658475.1"/>
    <property type="molecule type" value="Genomic_DNA"/>
</dbReference>
<comment type="caution">
    <text evidence="2">The sequence shown here is derived from an EMBL/GenBank/DDBJ whole genome shotgun (WGS) entry which is preliminary data.</text>
</comment>
<evidence type="ECO:0000256" key="1">
    <source>
        <dbReference type="SAM" id="Phobius"/>
    </source>
</evidence>
<evidence type="ECO:0008006" key="4">
    <source>
        <dbReference type="Google" id="ProtNLM"/>
    </source>
</evidence>
<dbReference type="RefSeq" id="WP_344352206.1">
    <property type="nucleotide sequence ID" value="NZ_BAAASM010000056.1"/>
</dbReference>
<evidence type="ECO:0000313" key="3">
    <source>
        <dbReference type="Proteomes" id="UP001596065"/>
    </source>
</evidence>
<gene>
    <name evidence="2" type="ORF">ACFP3J_23720</name>
</gene>
<protein>
    <recommendedName>
        <fullName evidence="4">Integral membrane protein</fullName>
    </recommendedName>
</protein>